<keyword evidence="1" id="KW-0732">Signal</keyword>
<dbReference type="Proteomes" id="UP001153069">
    <property type="component" value="Unassembled WGS sequence"/>
</dbReference>
<organism evidence="2 3">
    <name type="scientific">Seminavis robusta</name>
    <dbReference type="NCBI Taxonomy" id="568900"/>
    <lineage>
        <taxon>Eukaryota</taxon>
        <taxon>Sar</taxon>
        <taxon>Stramenopiles</taxon>
        <taxon>Ochrophyta</taxon>
        <taxon>Bacillariophyta</taxon>
        <taxon>Bacillariophyceae</taxon>
        <taxon>Bacillariophycidae</taxon>
        <taxon>Naviculales</taxon>
        <taxon>Naviculaceae</taxon>
        <taxon>Seminavis</taxon>
    </lineage>
</organism>
<protein>
    <recommendedName>
        <fullName evidence="4">Secreted protein</fullName>
    </recommendedName>
</protein>
<dbReference type="AlphaFoldDB" id="A0A9N8HUU8"/>
<feature type="chain" id="PRO_5040348269" description="Secreted protein" evidence="1">
    <location>
        <begin position="20"/>
        <end position="138"/>
    </location>
</feature>
<keyword evidence="3" id="KW-1185">Reference proteome</keyword>
<evidence type="ECO:0000256" key="1">
    <source>
        <dbReference type="SAM" id="SignalP"/>
    </source>
</evidence>
<feature type="signal peptide" evidence="1">
    <location>
        <begin position="1"/>
        <end position="19"/>
    </location>
</feature>
<sequence>MSSLLLAMVIVELLDDVKHEHDQHYCILLLAEHAAADDDTMYMCGQGQGRHRRWIGRLDSDSFNSTTEEEDEEEERPAILKVHEWLVGSICQKSRSLNVIEDRAAHAIWCFGFVTGQSINDVSYDHHGACEHRRILEY</sequence>
<name>A0A9N8HUU8_9STRA</name>
<gene>
    <name evidence="2" type="ORF">SEMRO_1879_G303170.1</name>
</gene>
<comment type="caution">
    <text evidence="2">The sequence shown here is derived from an EMBL/GenBank/DDBJ whole genome shotgun (WGS) entry which is preliminary data.</text>
</comment>
<reference evidence="2" key="1">
    <citation type="submission" date="2020-06" db="EMBL/GenBank/DDBJ databases">
        <authorList>
            <consortium name="Plant Systems Biology data submission"/>
        </authorList>
    </citation>
    <scope>NUCLEOTIDE SEQUENCE</scope>
    <source>
        <strain evidence="2">D6</strain>
    </source>
</reference>
<dbReference type="EMBL" id="CAICTM010001877">
    <property type="protein sequence ID" value="CAB9526736.1"/>
    <property type="molecule type" value="Genomic_DNA"/>
</dbReference>
<evidence type="ECO:0000313" key="2">
    <source>
        <dbReference type="EMBL" id="CAB9526736.1"/>
    </source>
</evidence>
<accession>A0A9N8HUU8</accession>
<evidence type="ECO:0000313" key="3">
    <source>
        <dbReference type="Proteomes" id="UP001153069"/>
    </source>
</evidence>
<proteinExistence type="predicted"/>
<evidence type="ECO:0008006" key="4">
    <source>
        <dbReference type="Google" id="ProtNLM"/>
    </source>
</evidence>